<dbReference type="AlphaFoldDB" id="A0A382P998"/>
<feature type="non-terminal residue" evidence="1">
    <location>
        <position position="89"/>
    </location>
</feature>
<sequence>MATRFFGDAKPWVRITKRVEETKGRVVAAIAYVAKDAPDLLPLKEGDILVCDAEDASIKAGRTSAKALWKYHKRKVTIYKHRGLHAKVV</sequence>
<protein>
    <submittedName>
        <fullName evidence="1">Uncharacterized protein</fullName>
    </submittedName>
</protein>
<gene>
    <name evidence="1" type="ORF">METZ01_LOCUS322039</name>
</gene>
<accession>A0A382P998</accession>
<evidence type="ECO:0000313" key="1">
    <source>
        <dbReference type="EMBL" id="SVC69185.1"/>
    </source>
</evidence>
<reference evidence="1" key="1">
    <citation type="submission" date="2018-05" db="EMBL/GenBank/DDBJ databases">
        <authorList>
            <person name="Lanie J.A."/>
            <person name="Ng W.-L."/>
            <person name="Kazmierczak K.M."/>
            <person name="Andrzejewski T.M."/>
            <person name="Davidsen T.M."/>
            <person name="Wayne K.J."/>
            <person name="Tettelin H."/>
            <person name="Glass J.I."/>
            <person name="Rusch D."/>
            <person name="Podicherti R."/>
            <person name="Tsui H.-C.T."/>
            <person name="Winkler M.E."/>
        </authorList>
    </citation>
    <scope>NUCLEOTIDE SEQUENCE</scope>
</reference>
<name>A0A382P998_9ZZZZ</name>
<proteinExistence type="predicted"/>
<dbReference type="EMBL" id="UINC01105332">
    <property type="protein sequence ID" value="SVC69185.1"/>
    <property type="molecule type" value="Genomic_DNA"/>
</dbReference>
<organism evidence="1">
    <name type="scientific">marine metagenome</name>
    <dbReference type="NCBI Taxonomy" id="408172"/>
    <lineage>
        <taxon>unclassified sequences</taxon>
        <taxon>metagenomes</taxon>
        <taxon>ecological metagenomes</taxon>
    </lineage>
</organism>